<name>A0ABP8MN71_9BACT</name>
<feature type="domain" description="RNA polymerase sigma factor 70 region 4 type 2" evidence="6">
    <location>
        <begin position="85"/>
        <end position="135"/>
    </location>
</feature>
<dbReference type="Proteomes" id="UP001501410">
    <property type="component" value="Unassembled WGS sequence"/>
</dbReference>
<comment type="caution">
    <text evidence="7">The sequence shown here is derived from an EMBL/GenBank/DDBJ whole genome shotgun (WGS) entry which is preliminary data.</text>
</comment>
<dbReference type="SUPFAM" id="SSF88659">
    <property type="entry name" value="Sigma3 and sigma4 domains of RNA polymerase sigma factors"/>
    <property type="match status" value="1"/>
</dbReference>
<feature type="domain" description="RNA polymerase sigma-70 region 2" evidence="5">
    <location>
        <begin position="3"/>
        <end position="60"/>
    </location>
</feature>
<protein>
    <submittedName>
        <fullName evidence="7">RNA polymerase sigma factor</fullName>
    </submittedName>
</protein>
<dbReference type="Gene3D" id="1.10.1740.10">
    <property type="match status" value="1"/>
</dbReference>
<keyword evidence="3" id="KW-0731">Sigma factor</keyword>
<evidence type="ECO:0000256" key="1">
    <source>
        <dbReference type="ARBA" id="ARBA00010641"/>
    </source>
</evidence>
<keyword evidence="2" id="KW-0805">Transcription regulation</keyword>
<sequence length="148" mass="17556">MLSMAIRYMNDRSMAEDVVNMGFLKCFQKIDKYTFQGSFEGWLRKIVLRTALDTLRSNERYNEKVIFVEKEQLIEKDHGDRMYYDQLIQLVNTLPKTTRLVFNLSVMEGMQHKEIAEELGISEGTSKWHLSEGRRILKEKIEKLNLHH</sequence>
<evidence type="ECO:0000256" key="3">
    <source>
        <dbReference type="ARBA" id="ARBA00023082"/>
    </source>
</evidence>
<dbReference type="InterPro" id="IPR039425">
    <property type="entry name" value="RNA_pol_sigma-70-like"/>
</dbReference>
<dbReference type="SUPFAM" id="SSF88946">
    <property type="entry name" value="Sigma2 domain of RNA polymerase sigma factors"/>
    <property type="match status" value="1"/>
</dbReference>
<keyword evidence="4" id="KW-0804">Transcription</keyword>
<dbReference type="InterPro" id="IPR013325">
    <property type="entry name" value="RNA_pol_sigma_r2"/>
</dbReference>
<dbReference type="PANTHER" id="PTHR43133:SF46">
    <property type="entry name" value="RNA POLYMERASE SIGMA-70 FACTOR ECF SUBFAMILY"/>
    <property type="match status" value="1"/>
</dbReference>
<evidence type="ECO:0000256" key="4">
    <source>
        <dbReference type="ARBA" id="ARBA00023163"/>
    </source>
</evidence>
<evidence type="ECO:0000259" key="6">
    <source>
        <dbReference type="Pfam" id="PF08281"/>
    </source>
</evidence>
<dbReference type="Pfam" id="PF04542">
    <property type="entry name" value="Sigma70_r2"/>
    <property type="match status" value="1"/>
</dbReference>
<keyword evidence="8" id="KW-1185">Reference proteome</keyword>
<evidence type="ECO:0000313" key="7">
    <source>
        <dbReference type="EMBL" id="GAA4452168.1"/>
    </source>
</evidence>
<evidence type="ECO:0000259" key="5">
    <source>
        <dbReference type="Pfam" id="PF04542"/>
    </source>
</evidence>
<dbReference type="InterPro" id="IPR013324">
    <property type="entry name" value="RNA_pol_sigma_r3/r4-like"/>
</dbReference>
<proteinExistence type="inferred from homology"/>
<organism evidence="7 8">
    <name type="scientific">Rurimicrobium arvi</name>
    <dbReference type="NCBI Taxonomy" id="2049916"/>
    <lineage>
        <taxon>Bacteria</taxon>
        <taxon>Pseudomonadati</taxon>
        <taxon>Bacteroidota</taxon>
        <taxon>Chitinophagia</taxon>
        <taxon>Chitinophagales</taxon>
        <taxon>Chitinophagaceae</taxon>
        <taxon>Rurimicrobium</taxon>
    </lineage>
</organism>
<dbReference type="InterPro" id="IPR007627">
    <property type="entry name" value="RNA_pol_sigma70_r2"/>
</dbReference>
<dbReference type="InterPro" id="IPR013249">
    <property type="entry name" value="RNA_pol_sigma70_r4_t2"/>
</dbReference>
<gene>
    <name evidence="7" type="ORF">GCM10023092_10690</name>
</gene>
<evidence type="ECO:0000313" key="8">
    <source>
        <dbReference type="Proteomes" id="UP001501410"/>
    </source>
</evidence>
<dbReference type="Gene3D" id="1.10.10.10">
    <property type="entry name" value="Winged helix-like DNA-binding domain superfamily/Winged helix DNA-binding domain"/>
    <property type="match status" value="1"/>
</dbReference>
<evidence type="ECO:0000256" key="2">
    <source>
        <dbReference type="ARBA" id="ARBA00023015"/>
    </source>
</evidence>
<accession>A0ABP8MN71</accession>
<dbReference type="InterPro" id="IPR036388">
    <property type="entry name" value="WH-like_DNA-bd_sf"/>
</dbReference>
<dbReference type="Pfam" id="PF08281">
    <property type="entry name" value="Sigma70_r4_2"/>
    <property type="match status" value="1"/>
</dbReference>
<dbReference type="NCBIfam" id="TIGR02937">
    <property type="entry name" value="sigma70-ECF"/>
    <property type="match status" value="1"/>
</dbReference>
<dbReference type="PANTHER" id="PTHR43133">
    <property type="entry name" value="RNA POLYMERASE ECF-TYPE SIGMA FACTO"/>
    <property type="match status" value="1"/>
</dbReference>
<dbReference type="EMBL" id="BAABEZ010000014">
    <property type="protein sequence ID" value="GAA4452168.1"/>
    <property type="molecule type" value="Genomic_DNA"/>
</dbReference>
<reference evidence="8" key="1">
    <citation type="journal article" date="2019" name="Int. J. Syst. Evol. Microbiol.">
        <title>The Global Catalogue of Microorganisms (GCM) 10K type strain sequencing project: providing services to taxonomists for standard genome sequencing and annotation.</title>
        <authorList>
            <consortium name="The Broad Institute Genomics Platform"/>
            <consortium name="The Broad Institute Genome Sequencing Center for Infectious Disease"/>
            <person name="Wu L."/>
            <person name="Ma J."/>
        </authorList>
    </citation>
    <scope>NUCLEOTIDE SEQUENCE [LARGE SCALE GENOMIC DNA]</scope>
    <source>
        <strain evidence="8">JCM 31921</strain>
    </source>
</reference>
<comment type="similarity">
    <text evidence="1">Belongs to the sigma-70 factor family. ECF subfamily.</text>
</comment>
<dbReference type="InterPro" id="IPR014284">
    <property type="entry name" value="RNA_pol_sigma-70_dom"/>
</dbReference>